<organism evidence="10">
    <name type="scientific">Oryza nivara</name>
    <name type="common">Indian wild rice</name>
    <name type="synonym">Oryza sativa f. spontanea</name>
    <dbReference type="NCBI Taxonomy" id="4536"/>
    <lineage>
        <taxon>Eukaryota</taxon>
        <taxon>Viridiplantae</taxon>
        <taxon>Streptophyta</taxon>
        <taxon>Embryophyta</taxon>
        <taxon>Tracheophyta</taxon>
        <taxon>Spermatophyta</taxon>
        <taxon>Magnoliopsida</taxon>
        <taxon>Liliopsida</taxon>
        <taxon>Poales</taxon>
        <taxon>Poaceae</taxon>
        <taxon>BOP clade</taxon>
        <taxon>Oryzoideae</taxon>
        <taxon>Oryzeae</taxon>
        <taxon>Oryzinae</taxon>
        <taxon>Oryza</taxon>
    </lineage>
</organism>
<dbReference type="AlphaFoldDB" id="A0A0E0IH02"/>
<evidence type="ECO:0000256" key="1">
    <source>
        <dbReference type="ARBA" id="ARBA00001633"/>
    </source>
</evidence>
<evidence type="ECO:0000313" key="11">
    <source>
        <dbReference type="Proteomes" id="UP000006591"/>
    </source>
</evidence>
<evidence type="ECO:0000256" key="5">
    <source>
        <dbReference type="ARBA" id="ARBA00022793"/>
    </source>
</evidence>
<dbReference type="Gene3D" id="3.20.20.70">
    <property type="entry name" value="Aldolase class I"/>
    <property type="match status" value="1"/>
</dbReference>
<reference evidence="10" key="2">
    <citation type="submission" date="2018-04" db="EMBL/GenBank/DDBJ databases">
        <title>OnivRS2 (Oryza nivara Reference Sequence Version 2).</title>
        <authorList>
            <person name="Zhang J."/>
            <person name="Kudrna D."/>
            <person name="Lee S."/>
            <person name="Talag J."/>
            <person name="Rajasekar S."/>
            <person name="Welchert J."/>
            <person name="Hsing Y.-I."/>
            <person name="Wing R.A."/>
        </authorList>
    </citation>
    <scope>NUCLEOTIDE SEQUENCE [LARGE SCALE GENOMIC DNA]</scope>
    <source>
        <strain evidence="10">SL10</strain>
    </source>
</reference>
<protein>
    <recommendedName>
        <fullName evidence="3">indole-3-glycerol-phosphate synthase</fullName>
        <ecNumber evidence="3">4.1.1.48</ecNumber>
    </recommendedName>
</protein>
<evidence type="ECO:0000313" key="10">
    <source>
        <dbReference type="EnsemblPlants" id="ONIVA09G02820.2"/>
    </source>
</evidence>
<dbReference type="GO" id="GO:0000162">
    <property type="term" value="P:L-tryptophan biosynthetic process"/>
    <property type="evidence" value="ECO:0007669"/>
    <property type="project" value="UniProtKB-UniPathway"/>
</dbReference>
<sequence>MESLLAASFSLPAAAFSPPSSLSSTSSSPHALRSAVAGAARAVRCSAAKDSILYALEHDEMFNSAEVIQWESGKSINSIAAAQGIRIRRRCRPRYPSEGSGADKAVPRNMLEQIIWDKEVEVSQRKAKKPLQKVIESSQHAPPARDFVGALTAAYSRNVAPALIAEVKKASPSRGVLREDFNPVEIAQSYEKNGAACLSILTDEKHFQGSFENLETVRNSGVKCPLLCKEFVIDIWQIYYARSKGADAILLIAAVLPDLDIKYMLRICKNLGMTALIEVHDERELDRVLKIDGVQLIGINNRSLGMVIIISCKCLQSFETLRIIVDIDVYWNFVIIETFKVDTSNTKTLLEKRGDLIRDKGILVVGESGLFTPDDVAYVQNAGVSAILVGESLVKQENPGQAIAGLYGKDLLH</sequence>
<keyword evidence="6" id="KW-0822">Tryptophan biosynthesis</keyword>
<dbReference type="HOGENOM" id="CLU_034247_1_0_1"/>
<name>A0A0E0IH02_ORYNI</name>
<dbReference type="InterPro" id="IPR001468">
    <property type="entry name" value="Indole-3-GlycerolPSynthase_CS"/>
</dbReference>
<keyword evidence="11" id="KW-1185">Reference proteome</keyword>
<accession>A0A0E0IH02</accession>
<reference evidence="10" key="1">
    <citation type="submission" date="2015-04" db="UniProtKB">
        <authorList>
            <consortium name="EnsemblPlants"/>
        </authorList>
    </citation>
    <scope>IDENTIFICATION</scope>
    <source>
        <strain evidence="10">SL10</strain>
    </source>
</reference>
<keyword evidence="4" id="KW-0028">Amino-acid biosynthesis</keyword>
<evidence type="ECO:0000256" key="8">
    <source>
        <dbReference type="ARBA" id="ARBA00023239"/>
    </source>
</evidence>
<evidence type="ECO:0000256" key="3">
    <source>
        <dbReference type="ARBA" id="ARBA00012362"/>
    </source>
</evidence>
<dbReference type="InterPro" id="IPR013785">
    <property type="entry name" value="Aldolase_TIM"/>
</dbReference>
<evidence type="ECO:0000259" key="9">
    <source>
        <dbReference type="Pfam" id="PF00218"/>
    </source>
</evidence>
<evidence type="ECO:0000256" key="7">
    <source>
        <dbReference type="ARBA" id="ARBA00023141"/>
    </source>
</evidence>
<dbReference type="CDD" id="cd00331">
    <property type="entry name" value="IGPS"/>
    <property type="match status" value="1"/>
</dbReference>
<dbReference type="SUPFAM" id="SSF51366">
    <property type="entry name" value="Ribulose-phoshate binding barrel"/>
    <property type="match status" value="1"/>
</dbReference>
<dbReference type="EnsemblPlants" id="ONIVA09G02820.2">
    <property type="protein sequence ID" value="ONIVA09G02820.2"/>
    <property type="gene ID" value="ONIVA09G02820"/>
</dbReference>
<keyword evidence="5" id="KW-0210">Decarboxylase</keyword>
<evidence type="ECO:0000256" key="2">
    <source>
        <dbReference type="ARBA" id="ARBA00004696"/>
    </source>
</evidence>
<dbReference type="Gramene" id="ONIVA09G02820.2">
    <property type="protein sequence ID" value="ONIVA09G02820.2"/>
    <property type="gene ID" value="ONIVA09G02820"/>
</dbReference>
<dbReference type="PANTHER" id="PTHR22854:SF14">
    <property type="entry name" value="INDOLE-3-GLYCEROL-PHOSPHATE SYNTHASE"/>
    <property type="match status" value="1"/>
</dbReference>
<dbReference type="PANTHER" id="PTHR22854">
    <property type="entry name" value="TRYPTOPHAN BIOSYNTHESIS PROTEIN"/>
    <property type="match status" value="1"/>
</dbReference>
<dbReference type="InterPro" id="IPR013798">
    <property type="entry name" value="Indole-3-glycerol_P_synth_dom"/>
</dbReference>
<keyword evidence="8" id="KW-0456">Lyase</keyword>
<comment type="catalytic activity">
    <reaction evidence="1">
        <text>1-(2-carboxyphenylamino)-1-deoxy-D-ribulose 5-phosphate + H(+) = (1S,2R)-1-C-(indol-3-yl)glycerol 3-phosphate + CO2 + H2O</text>
        <dbReference type="Rhea" id="RHEA:23476"/>
        <dbReference type="ChEBI" id="CHEBI:15377"/>
        <dbReference type="ChEBI" id="CHEBI:15378"/>
        <dbReference type="ChEBI" id="CHEBI:16526"/>
        <dbReference type="ChEBI" id="CHEBI:58613"/>
        <dbReference type="ChEBI" id="CHEBI:58866"/>
        <dbReference type="EC" id="4.1.1.48"/>
    </reaction>
</comment>
<proteinExistence type="inferred from homology"/>
<dbReference type="InterPro" id="IPR045186">
    <property type="entry name" value="Indole-3-glycerol_P_synth"/>
</dbReference>
<dbReference type="UniPathway" id="UPA00035">
    <property type="reaction ID" value="UER00043"/>
</dbReference>
<dbReference type="Pfam" id="PF00218">
    <property type="entry name" value="IGPS"/>
    <property type="match status" value="2"/>
</dbReference>
<dbReference type="HAMAP" id="MF_00134_B">
    <property type="entry name" value="IGPS_B"/>
    <property type="match status" value="1"/>
</dbReference>
<dbReference type="OMA" id="FVIIETF"/>
<comment type="pathway">
    <text evidence="2">Amino-acid biosynthesis; L-tryptophan biosynthesis; L-tryptophan from chorismate: step 4/5.</text>
</comment>
<dbReference type="GO" id="GO:0004425">
    <property type="term" value="F:indole-3-glycerol-phosphate synthase activity"/>
    <property type="evidence" value="ECO:0007669"/>
    <property type="project" value="UniProtKB-EC"/>
</dbReference>
<dbReference type="InterPro" id="IPR011060">
    <property type="entry name" value="RibuloseP-bd_barrel"/>
</dbReference>
<dbReference type="Proteomes" id="UP000006591">
    <property type="component" value="Chromosome 9"/>
</dbReference>
<dbReference type="GO" id="GO:0004640">
    <property type="term" value="F:phosphoribosylanthranilate isomerase activity"/>
    <property type="evidence" value="ECO:0007669"/>
    <property type="project" value="TreeGrafter"/>
</dbReference>
<evidence type="ECO:0000256" key="4">
    <source>
        <dbReference type="ARBA" id="ARBA00022605"/>
    </source>
</evidence>
<feature type="domain" description="Indole-3-glycerol phosphate synthase" evidence="9">
    <location>
        <begin position="111"/>
        <end position="306"/>
    </location>
</feature>
<dbReference type="EC" id="4.1.1.48" evidence="3"/>
<keyword evidence="7" id="KW-0057">Aromatic amino acid biosynthesis</keyword>
<dbReference type="eggNOG" id="KOG4201">
    <property type="taxonomic scope" value="Eukaryota"/>
</dbReference>
<feature type="domain" description="Indole-3-glycerol phosphate synthase" evidence="9">
    <location>
        <begin position="337"/>
        <end position="404"/>
    </location>
</feature>
<dbReference type="PROSITE" id="PS00614">
    <property type="entry name" value="IGPS"/>
    <property type="match status" value="1"/>
</dbReference>
<evidence type="ECO:0000256" key="6">
    <source>
        <dbReference type="ARBA" id="ARBA00022822"/>
    </source>
</evidence>
<dbReference type="STRING" id="4536.A0A0E0IH02"/>